<comment type="caution">
    <text evidence="1">The sequence shown here is derived from an EMBL/GenBank/DDBJ whole genome shotgun (WGS) entry which is preliminary data.</text>
</comment>
<accession>A0AAV3B3Z5</accession>
<reference evidence="1 2" key="1">
    <citation type="submission" date="2008-01" db="EMBL/GenBank/DDBJ databases">
        <title>Yersinia pestis Strain IP275 project at JCVI/TIGR.</title>
        <authorList>
            <person name="Ravel J."/>
            <person name="Eppinger M."/>
            <person name="Fricke W.F."/>
            <person name="Rosovitz M."/>
            <person name="Lindler L.E."/>
            <person name="Bearden S."/>
            <person name="Shriefer M."/>
        </authorList>
    </citation>
    <scope>NUCLEOTIDE SEQUENCE [LARGE SCALE GENOMIC DNA]</scope>
    <source>
        <strain evidence="1 2">IP275</strain>
    </source>
</reference>
<dbReference type="AlphaFoldDB" id="A0AAV3B3Z5"/>
<protein>
    <submittedName>
        <fullName evidence="1">Uncharacterized protein</fullName>
    </submittedName>
</protein>
<reference evidence="1 2" key="2">
    <citation type="submission" date="2010-03" db="EMBL/GenBank/DDBJ databases">
        <authorList>
            <person name="Payne S.H."/>
            <person name="Sutton G.G."/>
        </authorList>
    </citation>
    <scope>NUCLEOTIDE SEQUENCE [LARGE SCALE GENOMIC DNA]</scope>
    <source>
        <strain evidence="1 2">IP275</strain>
    </source>
</reference>
<dbReference type="Proteomes" id="UP000004430">
    <property type="component" value="Unassembled WGS sequence"/>
</dbReference>
<gene>
    <name evidence="1" type="ORF">YPIP275_2271</name>
</gene>
<evidence type="ECO:0000313" key="1">
    <source>
        <dbReference type="EMBL" id="EDR31650.1"/>
    </source>
</evidence>
<proteinExistence type="predicted"/>
<evidence type="ECO:0000313" key="2">
    <source>
        <dbReference type="Proteomes" id="UP000004430"/>
    </source>
</evidence>
<organism evidence="1 2">
    <name type="scientific">Yersinia pestis biovar Orientalis str. IP275</name>
    <dbReference type="NCBI Taxonomy" id="373665"/>
    <lineage>
        <taxon>Bacteria</taxon>
        <taxon>Pseudomonadati</taxon>
        <taxon>Pseudomonadota</taxon>
        <taxon>Gammaproteobacteria</taxon>
        <taxon>Enterobacterales</taxon>
        <taxon>Yersiniaceae</taxon>
        <taxon>Yersinia</taxon>
    </lineage>
</organism>
<name>A0AAV3B3Z5_YERPE</name>
<sequence>MDCHVNANATLADDADWHTKMVFIDADSSYCHRTLEQTYQAYKNQQSGTPGIFIILRSKGALLPLNMSYNTSAHILYKSDEQADIKSKIGVVIKNALGRKNTINPTV</sequence>
<dbReference type="EMBL" id="AAOS02000019">
    <property type="protein sequence ID" value="EDR31650.1"/>
    <property type="molecule type" value="Genomic_DNA"/>
</dbReference>